<evidence type="ECO:0000313" key="2">
    <source>
        <dbReference type="Proteomes" id="UP001596496"/>
    </source>
</evidence>
<proteinExistence type="predicted"/>
<dbReference type="RefSeq" id="WP_380823764.1">
    <property type="nucleotide sequence ID" value="NZ_JBHTCG010000001.1"/>
</dbReference>
<protein>
    <submittedName>
        <fullName evidence="1">Uncharacterized protein</fullName>
    </submittedName>
</protein>
<accession>A0ABW2NYW7</accession>
<organism evidence="1 2">
    <name type="scientific">Sphaerisporangium rhizosphaerae</name>
    <dbReference type="NCBI Taxonomy" id="2269375"/>
    <lineage>
        <taxon>Bacteria</taxon>
        <taxon>Bacillati</taxon>
        <taxon>Actinomycetota</taxon>
        <taxon>Actinomycetes</taxon>
        <taxon>Streptosporangiales</taxon>
        <taxon>Streptosporangiaceae</taxon>
        <taxon>Sphaerisporangium</taxon>
    </lineage>
</organism>
<evidence type="ECO:0000313" key="1">
    <source>
        <dbReference type="EMBL" id="MFC7380753.1"/>
    </source>
</evidence>
<dbReference type="EMBL" id="JBHTCG010000001">
    <property type="protein sequence ID" value="MFC7380753.1"/>
    <property type="molecule type" value="Genomic_DNA"/>
</dbReference>
<sequence length="90" mass="9999">MTLFRNDFAWTIPPRGPDGHVYFWLESPLFGRGAVTVTAVATYAPERYLEVTQLATRGDYAGRFYLDIVVTNNGPITVGGFYVHTSVISP</sequence>
<reference evidence="2" key="1">
    <citation type="journal article" date="2019" name="Int. J. Syst. Evol. Microbiol.">
        <title>The Global Catalogue of Microorganisms (GCM) 10K type strain sequencing project: providing services to taxonomists for standard genome sequencing and annotation.</title>
        <authorList>
            <consortium name="The Broad Institute Genomics Platform"/>
            <consortium name="The Broad Institute Genome Sequencing Center for Infectious Disease"/>
            <person name="Wu L."/>
            <person name="Ma J."/>
        </authorList>
    </citation>
    <scope>NUCLEOTIDE SEQUENCE [LARGE SCALE GENOMIC DNA]</scope>
    <source>
        <strain evidence="2">CECT 7649</strain>
    </source>
</reference>
<name>A0ABW2NYW7_9ACTN</name>
<dbReference type="Proteomes" id="UP001596496">
    <property type="component" value="Unassembled WGS sequence"/>
</dbReference>
<comment type="caution">
    <text evidence="1">The sequence shown here is derived from an EMBL/GenBank/DDBJ whole genome shotgun (WGS) entry which is preliminary data.</text>
</comment>
<keyword evidence="2" id="KW-1185">Reference proteome</keyword>
<gene>
    <name evidence="1" type="ORF">ACFQSB_00965</name>
</gene>